<evidence type="ECO:0000313" key="5">
    <source>
        <dbReference type="Proteomes" id="UP000011560"/>
    </source>
</evidence>
<dbReference type="InterPro" id="IPR024981">
    <property type="entry name" value="DUF3887"/>
</dbReference>
<accession>M0BL85</accession>
<dbReference type="AlphaFoldDB" id="M0BL85"/>
<protein>
    <recommendedName>
        <fullName evidence="6">Serine aminopeptidase S33 domain-containing protein</fullName>
    </recommendedName>
</protein>
<organism evidence="4 5">
    <name type="scientific">Halovivax asiaticus JCM 14624</name>
    <dbReference type="NCBI Taxonomy" id="1227490"/>
    <lineage>
        <taxon>Archaea</taxon>
        <taxon>Methanobacteriati</taxon>
        <taxon>Methanobacteriota</taxon>
        <taxon>Stenosarchaea group</taxon>
        <taxon>Halobacteria</taxon>
        <taxon>Halobacteriales</taxon>
        <taxon>Natrialbaceae</taxon>
        <taxon>Halovivax</taxon>
    </lineage>
</organism>
<gene>
    <name evidence="4" type="ORF">C479_09588</name>
</gene>
<evidence type="ECO:0000256" key="1">
    <source>
        <dbReference type="SAM" id="MobiDB-lite"/>
    </source>
</evidence>
<keyword evidence="5" id="KW-1185">Reference proteome</keyword>
<dbReference type="Pfam" id="PF12146">
    <property type="entry name" value="Hydrolase_4"/>
    <property type="match status" value="1"/>
</dbReference>
<dbReference type="Pfam" id="PF13026">
    <property type="entry name" value="DUF3887"/>
    <property type="match status" value="1"/>
</dbReference>
<dbReference type="PANTHER" id="PTHR43265">
    <property type="entry name" value="ESTERASE ESTD"/>
    <property type="match status" value="1"/>
</dbReference>
<dbReference type="Gene3D" id="3.40.50.1820">
    <property type="entry name" value="alpha/beta hydrolase"/>
    <property type="match status" value="1"/>
</dbReference>
<evidence type="ECO:0000259" key="2">
    <source>
        <dbReference type="Pfam" id="PF12146"/>
    </source>
</evidence>
<dbReference type="Proteomes" id="UP000011560">
    <property type="component" value="Unassembled WGS sequence"/>
</dbReference>
<dbReference type="InterPro" id="IPR053145">
    <property type="entry name" value="AB_hydrolase_Est10"/>
</dbReference>
<feature type="region of interest" description="Disordered" evidence="1">
    <location>
        <begin position="25"/>
        <end position="48"/>
    </location>
</feature>
<dbReference type="EMBL" id="AOIQ01000014">
    <property type="protein sequence ID" value="ELZ11053.1"/>
    <property type="molecule type" value="Genomic_DNA"/>
</dbReference>
<dbReference type="PATRIC" id="fig|1227490.4.peg.1958"/>
<dbReference type="STRING" id="1227490.C479_09588"/>
<dbReference type="GO" id="GO:0052689">
    <property type="term" value="F:carboxylic ester hydrolase activity"/>
    <property type="evidence" value="ECO:0007669"/>
    <property type="project" value="TreeGrafter"/>
</dbReference>
<dbReference type="InterPro" id="IPR029058">
    <property type="entry name" value="AB_hydrolase_fold"/>
</dbReference>
<comment type="caution">
    <text evidence="4">The sequence shown here is derived from an EMBL/GenBank/DDBJ whole genome shotgun (WGS) entry which is preliminary data.</text>
</comment>
<feature type="domain" description="DUF3887" evidence="3">
    <location>
        <begin position="54"/>
        <end position="143"/>
    </location>
</feature>
<dbReference type="Gene3D" id="3.10.450.590">
    <property type="match status" value="1"/>
</dbReference>
<sequence>MIERRSIVRGIVSGAVVGLAGCITGSEGNDESDESDGNSPDDGGVEPSTLERRAREFVESLDAGETDAAYEVVTDTFASQLPPAEMESFWENQIRPAGELEGFAAVEFRGHRDDGLAVVVARGQFSESTIRFEYAFAKGEIAEFVAQPGEEWSPPAYADESALTERELTLDGPGDCSIGATLTRPASDPGGTGIVFVHGSGDQDRDETAGANRTFNELAWGLATRGITTLRYDKRTVACDVDRTAATVDDIIVDDAVAAVERLRGADGIDTVYVAGHSLGGKFAPLIAKRSDAAGVIMLAPSGVPVHEAIVRQQRHVLTLDGELSDADEAALADVEALTERIRTLDIGDDEVLEIAGGRGRAFWRTLQAYDHTATAAGLDVPILLVQGGRDYLVTVEDDLPVWEDAIGDKSDVRIEVFDDLNHRFQSGDEPARPNEWVEPENPVDERVVDTVAGFVGESQ</sequence>
<dbReference type="PANTHER" id="PTHR43265:SF1">
    <property type="entry name" value="ESTERASE ESTD"/>
    <property type="match status" value="1"/>
</dbReference>
<evidence type="ECO:0000259" key="3">
    <source>
        <dbReference type="Pfam" id="PF13026"/>
    </source>
</evidence>
<dbReference type="SUPFAM" id="SSF53474">
    <property type="entry name" value="alpha/beta-Hydrolases"/>
    <property type="match status" value="1"/>
</dbReference>
<reference evidence="4 5" key="1">
    <citation type="journal article" date="2014" name="PLoS Genet.">
        <title>Phylogenetically driven sequencing of extremely halophilic archaea reveals strategies for static and dynamic osmo-response.</title>
        <authorList>
            <person name="Becker E.A."/>
            <person name="Seitzer P.M."/>
            <person name="Tritt A."/>
            <person name="Larsen D."/>
            <person name="Krusor M."/>
            <person name="Yao A.I."/>
            <person name="Wu D."/>
            <person name="Madern D."/>
            <person name="Eisen J.A."/>
            <person name="Darling A.E."/>
            <person name="Facciotti M.T."/>
        </authorList>
    </citation>
    <scope>NUCLEOTIDE SEQUENCE [LARGE SCALE GENOMIC DNA]</scope>
    <source>
        <strain evidence="4 5">JCM 14624</strain>
    </source>
</reference>
<name>M0BL85_9EURY</name>
<dbReference type="PROSITE" id="PS51257">
    <property type="entry name" value="PROKAR_LIPOPROTEIN"/>
    <property type="match status" value="1"/>
</dbReference>
<evidence type="ECO:0000313" key="4">
    <source>
        <dbReference type="EMBL" id="ELZ11053.1"/>
    </source>
</evidence>
<proteinExistence type="predicted"/>
<evidence type="ECO:0008006" key="6">
    <source>
        <dbReference type="Google" id="ProtNLM"/>
    </source>
</evidence>
<feature type="domain" description="Serine aminopeptidase S33" evidence="2">
    <location>
        <begin position="213"/>
        <end position="424"/>
    </location>
</feature>
<dbReference type="InterPro" id="IPR022742">
    <property type="entry name" value="Hydrolase_4"/>
</dbReference>